<dbReference type="EMBL" id="CABFOC020000007">
    <property type="protein sequence ID" value="CAH0044718.1"/>
    <property type="molecule type" value="Genomic_DNA"/>
</dbReference>
<evidence type="ECO:0000313" key="2">
    <source>
        <dbReference type="Proteomes" id="UP000775872"/>
    </source>
</evidence>
<proteinExistence type="predicted"/>
<name>A0A9N9W9J6_9HYPO</name>
<comment type="caution">
    <text evidence="1">The sequence shown here is derived from an EMBL/GenBank/DDBJ whole genome shotgun (WGS) entry which is preliminary data.</text>
</comment>
<evidence type="ECO:0000313" key="1">
    <source>
        <dbReference type="EMBL" id="CAH0044718.1"/>
    </source>
</evidence>
<dbReference type="Proteomes" id="UP000775872">
    <property type="component" value="Unassembled WGS sequence"/>
</dbReference>
<keyword evidence="2" id="KW-1185">Reference proteome</keyword>
<dbReference type="AlphaFoldDB" id="A0A9N9W9J6"/>
<dbReference type="OrthoDB" id="5136936at2759"/>
<organism evidence="1 2">
    <name type="scientific">Clonostachys solani</name>
    <dbReference type="NCBI Taxonomy" id="160281"/>
    <lineage>
        <taxon>Eukaryota</taxon>
        <taxon>Fungi</taxon>
        <taxon>Dikarya</taxon>
        <taxon>Ascomycota</taxon>
        <taxon>Pezizomycotina</taxon>
        <taxon>Sordariomycetes</taxon>
        <taxon>Hypocreomycetidae</taxon>
        <taxon>Hypocreales</taxon>
        <taxon>Bionectriaceae</taxon>
        <taxon>Clonostachys</taxon>
    </lineage>
</organism>
<gene>
    <name evidence="1" type="ORF">CSOL1703_00010456</name>
</gene>
<sequence>MVASPETLQAPYELACKYLNQHQDPKRFGIKHYSVRDKLIRQNSRLYTWGRANGFPLMPDFPTLSEFHPLLQDEDMHTQVKDILEHIVHLHISGPSQFIPSKEEQPLVEKFSLKDLIWRRGRPIRRPRKDIEQLTVLADELASLITKLELLCPGSQVSWVTADVTVVDWSLICSMAEENPNSKPEKY</sequence>
<protein>
    <submittedName>
        <fullName evidence="1">Uncharacterized protein</fullName>
    </submittedName>
</protein>
<reference evidence="1" key="1">
    <citation type="submission" date="2021-10" db="EMBL/GenBank/DDBJ databases">
        <authorList>
            <person name="Piombo E."/>
        </authorList>
    </citation>
    <scope>NUCLEOTIDE SEQUENCE</scope>
</reference>
<accession>A0A9N9W9J6</accession>